<sequence length="222" mass="23896">MTCPAQIPHQIRPPDAPGEATEATEAIEFTEPAGVDPVAVLAEVTGDVERAEADLTGLADSVEYVHRSWPANPAQLSVIRRELLGWLAPLGLSTEQKDDVVLAVDEAVANAVRHAYPEDRPGDVELTLWTEGEALCIEITDHGSWRPAQGEGGTITGDARGGRGMLLMQHMVETVLVHFDGRGSRVLLRHRFNRPADAETGGTGEAEFDDAAAIEDAPRHSR</sequence>
<dbReference type="Gene3D" id="3.30.565.10">
    <property type="entry name" value="Histidine kinase-like ATPase, C-terminal domain"/>
    <property type="match status" value="1"/>
</dbReference>
<comment type="caution">
    <text evidence="4">The sequence shown here is derived from an EMBL/GenBank/DDBJ whole genome shotgun (WGS) entry which is preliminary data.</text>
</comment>
<dbReference type="CDD" id="cd16936">
    <property type="entry name" value="HATPase_RsbW-like"/>
    <property type="match status" value="1"/>
</dbReference>
<dbReference type="SUPFAM" id="SSF55874">
    <property type="entry name" value="ATPase domain of HSP90 chaperone/DNA topoisomerase II/histidine kinase"/>
    <property type="match status" value="1"/>
</dbReference>
<keyword evidence="1" id="KW-0418">Kinase</keyword>
<evidence type="ECO:0000259" key="3">
    <source>
        <dbReference type="Pfam" id="PF13581"/>
    </source>
</evidence>
<dbReference type="GO" id="GO:0004674">
    <property type="term" value="F:protein serine/threonine kinase activity"/>
    <property type="evidence" value="ECO:0007669"/>
    <property type="project" value="UniProtKB-KW"/>
</dbReference>
<keyword evidence="5" id="KW-1185">Reference proteome</keyword>
<dbReference type="InterPro" id="IPR050267">
    <property type="entry name" value="Anti-sigma-factor_SerPK"/>
</dbReference>
<keyword evidence="1" id="KW-0723">Serine/threonine-protein kinase</keyword>
<keyword evidence="1" id="KW-0808">Transferase</keyword>
<dbReference type="Pfam" id="PF13581">
    <property type="entry name" value="HATPase_c_2"/>
    <property type="match status" value="1"/>
</dbReference>
<dbReference type="RefSeq" id="WP_051737722.1">
    <property type="nucleotide sequence ID" value="NZ_BAAAUZ010000029.1"/>
</dbReference>
<evidence type="ECO:0000256" key="2">
    <source>
        <dbReference type="SAM" id="MobiDB-lite"/>
    </source>
</evidence>
<feature type="region of interest" description="Disordered" evidence="2">
    <location>
        <begin position="195"/>
        <end position="222"/>
    </location>
</feature>
<accession>A0A9W6NXA9</accession>
<reference evidence="4" key="1">
    <citation type="journal article" date="2014" name="Int. J. Syst. Evol. Microbiol.">
        <title>Complete genome sequence of Corynebacterium casei LMG S-19264T (=DSM 44701T), isolated from a smear-ripened cheese.</title>
        <authorList>
            <consortium name="US DOE Joint Genome Institute (JGI-PGF)"/>
            <person name="Walter F."/>
            <person name="Albersmeier A."/>
            <person name="Kalinowski J."/>
            <person name="Ruckert C."/>
        </authorList>
    </citation>
    <scope>NUCLEOTIDE SEQUENCE</scope>
    <source>
        <strain evidence="4">VKM Ac-1069</strain>
    </source>
</reference>
<feature type="domain" description="Histidine kinase/HSP90-like ATPase" evidence="3">
    <location>
        <begin position="70"/>
        <end position="189"/>
    </location>
</feature>
<gene>
    <name evidence="4" type="ORF">GCM10017577_35870</name>
</gene>
<dbReference type="PANTHER" id="PTHR35526:SF3">
    <property type="entry name" value="ANTI-SIGMA-F FACTOR RSBW"/>
    <property type="match status" value="1"/>
</dbReference>
<dbReference type="InterPro" id="IPR003594">
    <property type="entry name" value="HATPase_dom"/>
</dbReference>
<feature type="region of interest" description="Disordered" evidence="2">
    <location>
        <begin position="1"/>
        <end position="21"/>
    </location>
</feature>
<dbReference type="InterPro" id="IPR036890">
    <property type="entry name" value="HATPase_C_sf"/>
</dbReference>
<dbReference type="AlphaFoldDB" id="A0A9W6NXA9"/>
<dbReference type="EMBL" id="BSFQ01000014">
    <property type="protein sequence ID" value="GLL12446.1"/>
    <property type="molecule type" value="Genomic_DNA"/>
</dbReference>
<protein>
    <recommendedName>
        <fullName evidence="3">Histidine kinase/HSP90-like ATPase domain-containing protein</fullName>
    </recommendedName>
</protein>
<proteinExistence type="predicted"/>
<reference evidence="4" key="2">
    <citation type="submission" date="2023-01" db="EMBL/GenBank/DDBJ databases">
        <authorList>
            <person name="Sun Q."/>
            <person name="Evtushenko L."/>
        </authorList>
    </citation>
    <scope>NUCLEOTIDE SEQUENCE</scope>
    <source>
        <strain evidence="4">VKM Ac-1069</strain>
    </source>
</reference>
<dbReference type="PANTHER" id="PTHR35526">
    <property type="entry name" value="ANTI-SIGMA-F FACTOR RSBW-RELATED"/>
    <property type="match status" value="1"/>
</dbReference>
<name>A0A9W6NXA9_9PSEU</name>
<evidence type="ECO:0000313" key="4">
    <source>
        <dbReference type="EMBL" id="GLL12446.1"/>
    </source>
</evidence>
<evidence type="ECO:0000256" key="1">
    <source>
        <dbReference type="ARBA" id="ARBA00022527"/>
    </source>
</evidence>
<dbReference type="Proteomes" id="UP001143463">
    <property type="component" value="Unassembled WGS sequence"/>
</dbReference>
<evidence type="ECO:0000313" key="5">
    <source>
        <dbReference type="Proteomes" id="UP001143463"/>
    </source>
</evidence>
<organism evidence="4 5">
    <name type="scientific">Pseudonocardia halophobica</name>
    <dbReference type="NCBI Taxonomy" id="29401"/>
    <lineage>
        <taxon>Bacteria</taxon>
        <taxon>Bacillati</taxon>
        <taxon>Actinomycetota</taxon>
        <taxon>Actinomycetes</taxon>
        <taxon>Pseudonocardiales</taxon>
        <taxon>Pseudonocardiaceae</taxon>
        <taxon>Pseudonocardia</taxon>
    </lineage>
</organism>